<organism evidence="10 11">
    <name type="scientific">Thermoflexibacter ruber</name>
    <dbReference type="NCBI Taxonomy" id="1003"/>
    <lineage>
        <taxon>Bacteria</taxon>
        <taxon>Pseudomonadati</taxon>
        <taxon>Bacteroidota</taxon>
        <taxon>Cytophagia</taxon>
        <taxon>Cytophagales</taxon>
        <taxon>Thermoflexibacteraceae</taxon>
        <taxon>Thermoflexibacter</taxon>
    </lineage>
</organism>
<reference evidence="10 11" key="1">
    <citation type="submission" date="2016-10" db="EMBL/GenBank/DDBJ databases">
        <authorList>
            <person name="de Groot N.N."/>
        </authorList>
    </citation>
    <scope>NUCLEOTIDE SEQUENCE [LARGE SCALE GENOMIC DNA]</scope>
    <source>
        <strain>GEY</strain>
        <strain evidence="11">DSM 9560</strain>
    </source>
</reference>
<dbReference type="InterPro" id="IPR022384">
    <property type="entry name" value="FormiminoTrfase_cat_dom_sf"/>
</dbReference>
<dbReference type="InterPro" id="IPR004227">
    <property type="entry name" value="Formiminotransferase_cat"/>
</dbReference>
<name>A0A1I2GVS7_9BACT</name>
<dbReference type="GO" id="GO:0030409">
    <property type="term" value="F:glutamate formimidoyltransferase activity"/>
    <property type="evidence" value="ECO:0007669"/>
    <property type="project" value="UniProtKB-EC"/>
</dbReference>
<comment type="pathway">
    <text evidence="2">Amino-acid degradation; L-histidine degradation into L-glutamate; L-glutamate from N-formimidoyl-L-glutamate (transferase route): step 1/1.</text>
</comment>
<dbReference type="AlphaFoldDB" id="A0A1I2GVS7"/>
<dbReference type="UniPathway" id="UPA00379">
    <property type="reaction ID" value="UER00555"/>
</dbReference>
<dbReference type="GO" id="GO:0005542">
    <property type="term" value="F:folic acid binding"/>
    <property type="evidence" value="ECO:0007669"/>
    <property type="project" value="UniProtKB-KW"/>
</dbReference>
<dbReference type="InterPro" id="IPR012886">
    <property type="entry name" value="Formiminotransferase_N"/>
</dbReference>
<proteinExistence type="predicted"/>
<dbReference type="Gene3D" id="3.30.990.10">
    <property type="entry name" value="Formiminotransferase, N-terminal subdomain"/>
    <property type="match status" value="1"/>
</dbReference>
<evidence type="ECO:0000256" key="6">
    <source>
        <dbReference type="ARBA" id="ARBA00022808"/>
    </source>
</evidence>
<keyword evidence="4" id="KW-0963">Cytoplasm</keyword>
<keyword evidence="11" id="KW-1185">Reference proteome</keyword>
<dbReference type="Proteomes" id="UP000199513">
    <property type="component" value="Unassembled WGS sequence"/>
</dbReference>
<keyword evidence="6" id="KW-0369">Histidine metabolism</keyword>
<evidence type="ECO:0000259" key="9">
    <source>
        <dbReference type="SMART" id="SM01222"/>
    </source>
</evidence>
<dbReference type="GO" id="GO:0019556">
    <property type="term" value="P:L-histidine catabolic process to glutamate and formamide"/>
    <property type="evidence" value="ECO:0007669"/>
    <property type="project" value="UniProtKB-UniPathway"/>
</dbReference>
<dbReference type="STRING" id="1003.SAMN04488541_102021"/>
<protein>
    <recommendedName>
        <fullName evidence="3">glutamate formimidoyltransferase</fullName>
        <ecNumber evidence="3">2.1.2.5</ecNumber>
    </recommendedName>
</protein>
<evidence type="ECO:0000256" key="4">
    <source>
        <dbReference type="ARBA" id="ARBA00022490"/>
    </source>
</evidence>
<evidence type="ECO:0000256" key="5">
    <source>
        <dbReference type="ARBA" id="ARBA00022679"/>
    </source>
</evidence>
<evidence type="ECO:0000313" key="10">
    <source>
        <dbReference type="EMBL" id="SFF20726.1"/>
    </source>
</evidence>
<evidence type="ECO:0000256" key="3">
    <source>
        <dbReference type="ARBA" id="ARBA00012252"/>
    </source>
</evidence>
<evidence type="ECO:0000256" key="1">
    <source>
        <dbReference type="ARBA" id="ARBA00004496"/>
    </source>
</evidence>
<sequence>MNHQIVECVPNFSEGRDRKIISEIASAIQANNDIQLLEIDPNEDANRTVITFAGSPEAVVEAAFAGIAKASELIDMSQQKGTHPRIGATDVCPLVPLQGITMEETVRYAHSLADRVGRELNIPVYCYEYAALRPERKNLAFIRKGEYEGLAKKVQNTDFQPDFGSPVFNAKSGATVIGARDILIAYNFNLNTQSVSIAKKIAAEVRTSGNGIGRLNHLKAIGWYMEHYGIAQVSTNLTNFRQTSLHLVFQTISKVAQKYETEVIGSELVGLIPLHALTDNGKMEIDQAIDYLGLNVLRPFLPEKKIIELLLGIEVI</sequence>
<feature type="domain" description="Formiminotransferase N-terminal subdomain" evidence="9">
    <location>
        <begin position="4"/>
        <end position="181"/>
    </location>
</feature>
<evidence type="ECO:0000256" key="2">
    <source>
        <dbReference type="ARBA" id="ARBA00005082"/>
    </source>
</evidence>
<dbReference type="Gene3D" id="3.30.70.670">
    <property type="entry name" value="Formiminotransferase, C-terminal subdomain"/>
    <property type="match status" value="1"/>
</dbReference>
<dbReference type="GO" id="GO:0019557">
    <property type="term" value="P:L-histidine catabolic process to glutamate and formate"/>
    <property type="evidence" value="ECO:0007669"/>
    <property type="project" value="UniProtKB-UniPathway"/>
</dbReference>
<dbReference type="InterPro" id="IPR013802">
    <property type="entry name" value="Formiminotransferase_C"/>
</dbReference>
<evidence type="ECO:0000259" key="8">
    <source>
        <dbReference type="SMART" id="SM01221"/>
    </source>
</evidence>
<dbReference type="Pfam" id="PF02971">
    <property type="entry name" value="FTCD"/>
    <property type="match status" value="1"/>
</dbReference>
<dbReference type="InterPro" id="IPR037070">
    <property type="entry name" value="Formiminotransferase_C_sf"/>
</dbReference>
<gene>
    <name evidence="10" type="ORF">SAMN04488541_102021</name>
</gene>
<keyword evidence="5 10" id="KW-0808">Transferase</keyword>
<evidence type="ECO:0000256" key="7">
    <source>
        <dbReference type="ARBA" id="ARBA00022954"/>
    </source>
</evidence>
<dbReference type="RefSeq" id="WP_091545553.1">
    <property type="nucleotide sequence ID" value="NZ_FONY01000020.1"/>
</dbReference>
<dbReference type="InterPro" id="IPR037064">
    <property type="entry name" value="Formiminotransferase_N_sf"/>
</dbReference>
<dbReference type="NCBIfam" id="TIGR02024">
    <property type="entry name" value="FtcD"/>
    <property type="match status" value="1"/>
</dbReference>
<evidence type="ECO:0000313" key="11">
    <source>
        <dbReference type="Proteomes" id="UP000199513"/>
    </source>
</evidence>
<dbReference type="EC" id="2.1.2.5" evidence="3"/>
<dbReference type="OrthoDB" id="9773217at2"/>
<feature type="domain" description="Formiminotransferase C-terminal subdomain" evidence="8">
    <location>
        <begin position="182"/>
        <end position="310"/>
    </location>
</feature>
<keyword evidence="7" id="KW-0290">Folate-binding</keyword>
<dbReference type="SMART" id="SM01222">
    <property type="entry name" value="FTCD_N"/>
    <property type="match status" value="1"/>
</dbReference>
<accession>A0A1I2GVS7</accession>
<dbReference type="InterPro" id="IPR051623">
    <property type="entry name" value="FTCD"/>
</dbReference>
<dbReference type="EMBL" id="FONY01000020">
    <property type="protein sequence ID" value="SFF20726.1"/>
    <property type="molecule type" value="Genomic_DNA"/>
</dbReference>
<dbReference type="GO" id="GO:0005737">
    <property type="term" value="C:cytoplasm"/>
    <property type="evidence" value="ECO:0007669"/>
    <property type="project" value="UniProtKB-SubCell"/>
</dbReference>
<comment type="subcellular location">
    <subcellularLocation>
        <location evidence="1">Cytoplasm</location>
    </subcellularLocation>
</comment>
<dbReference type="PANTHER" id="PTHR12234">
    <property type="entry name" value="FORMIMINOTRANSFERASE-CYCLODEAMINASE"/>
    <property type="match status" value="1"/>
</dbReference>
<dbReference type="SMART" id="SM01221">
    <property type="entry name" value="FTCD"/>
    <property type="match status" value="1"/>
</dbReference>
<dbReference type="Pfam" id="PF07837">
    <property type="entry name" value="FTCD_N"/>
    <property type="match status" value="1"/>
</dbReference>
<dbReference type="PANTHER" id="PTHR12234:SF0">
    <property type="entry name" value="FORMIMIDOYLTRANSFERASE-CYCLODEAMINASE"/>
    <property type="match status" value="1"/>
</dbReference>
<dbReference type="SUPFAM" id="SSF55116">
    <property type="entry name" value="Formiminotransferase domain of formiminotransferase-cyclodeaminase"/>
    <property type="match status" value="2"/>
</dbReference>